<dbReference type="RefSeq" id="WP_007981125.1">
    <property type="nucleotide sequence ID" value="NZ_AEMG01000015.1"/>
</dbReference>
<dbReference type="SUPFAM" id="SSF52402">
    <property type="entry name" value="Adenine nucleotide alpha hydrolases-like"/>
    <property type="match status" value="1"/>
</dbReference>
<dbReference type="EMBL" id="AEMG01000015">
    <property type="protein sequence ID" value="EFW91431.1"/>
    <property type="molecule type" value="Genomic_DNA"/>
</dbReference>
<dbReference type="InterPro" id="IPR006016">
    <property type="entry name" value="UspA"/>
</dbReference>
<protein>
    <submittedName>
        <fullName evidence="4">Nucleotide-binding universal stress protein, UspA family</fullName>
    </submittedName>
    <submittedName>
        <fullName evidence="3">UspA domain protein</fullName>
    </submittedName>
</protein>
<dbReference type="InterPro" id="IPR014729">
    <property type="entry name" value="Rossmann-like_a/b/a_fold"/>
</dbReference>
<dbReference type="eggNOG" id="arCOG02053">
    <property type="taxonomic scope" value="Archaea"/>
</dbReference>
<organism evidence="3 5">
    <name type="scientific">Haladaptatus paucihalophilus DX253</name>
    <dbReference type="NCBI Taxonomy" id="797209"/>
    <lineage>
        <taxon>Archaea</taxon>
        <taxon>Methanobacteriati</taxon>
        <taxon>Methanobacteriota</taxon>
        <taxon>Stenosarchaea group</taxon>
        <taxon>Halobacteria</taxon>
        <taxon>Halobacteriales</taxon>
        <taxon>Haladaptataceae</taxon>
        <taxon>Haladaptatus</taxon>
    </lineage>
</organism>
<dbReference type="PANTHER" id="PTHR46268">
    <property type="entry name" value="STRESS RESPONSE PROTEIN NHAX"/>
    <property type="match status" value="1"/>
</dbReference>
<evidence type="ECO:0000313" key="5">
    <source>
        <dbReference type="Proteomes" id="UP000003751"/>
    </source>
</evidence>
<dbReference type="Proteomes" id="UP000184203">
    <property type="component" value="Unassembled WGS sequence"/>
</dbReference>
<proteinExistence type="inferred from homology"/>
<evidence type="ECO:0000313" key="3">
    <source>
        <dbReference type="EMBL" id="EFW91431.1"/>
    </source>
</evidence>
<dbReference type="STRING" id="797209.GCA_000376445_03516"/>
<dbReference type="Proteomes" id="UP000003751">
    <property type="component" value="Unassembled WGS sequence"/>
</dbReference>
<dbReference type="PANTHER" id="PTHR46268:SF6">
    <property type="entry name" value="UNIVERSAL STRESS PROTEIN UP12"/>
    <property type="match status" value="1"/>
</dbReference>
<reference evidence="4" key="2">
    <citation type="submission" date="2016-11" db="EMBL/GenBank/DDBJ databases">
        <authorList>
            <person name="Jaros S."/>
            <person name="Januszkiewicz K."/>
            <person name="Wedrychowicz H."/>
        </authorList>
    </citation>
    <scope>NUCLEOTIDE SEQUENCE [LARGE SCALE GENOMIC DNA]</scope>
    <source>
        <strain evidence="4">DX253</strain>
    </source>
</reference>
<sequence>MYDAILVPTDGSGGEQQFVEEAISLAELTDATVHVLHVVDSGLADSLSESTQSMVHDDLKTTGETAVSSIEGTAERAGLETRTAIVNGDPAEEIVNYAEENDIDAIVMGTHANTGVSHLLLGSVTERVIRLTTVPVLAVNLTEHHG</sequence>
<dbReference type="OrthoDB" id="105697at2157"/>
<evidence type="ECO:0000259" key="2">
    <source>
        <dbReference type="Pfam" id="PF00582"/>
    </source>
</evidence>
<dbReference type="Pfam" id="PF00582">
    <property type="entry name" value="Usp"/>
    <property type="match status" value="1"/>
</dbReference>
<comment type="similarity">
    <text evidence="1">Belongs to the universal stress protein A family.</text>
</comment>
<reference evidence="3 5" key="1">
    <citation type="journal article" date="2014" name="ISME J.">
        <title>Trehalose/2-sulfotrehalose biosynthesis and glycine-betaine uptake are widely spread mechanisms for osmoadaptation in the Halobacteriales.</title>
        <authorList>
            <person name="Youssef N.H."/>
            <person name="Savage-Ashlock K.N."/>
            <person name="McCully A.L."/>
            <person name="Luedtke B."/>
            <person name="Shaw E.I."/>
            <person name="Hoff W.D."/>
            <person name="Elshahed M.S."/>
        </authorList>
    </citation>
    <scope>NUCLEOTIDE SEQUENCE [LARGE SCALE GENOMIC DNA]</scope>
    <source>
        <strain evidence="3 5">DX253</strain>
    </source>
</reference>
<dbReference type="PIRSF" id="PIRSF006276">
    <property type="entry name" value="UspA"/>
    <property type="match status" value="1"/>
</dbReference>
<evidence type="ECO:0000313" key="6">
    <source>
        <dbReference type="Proteomes" id="UP000184203"/>
    </source>
</evidence>
<dbReference type="CDD" id="cd00293">
    <property type="entry name" value="USP-like"/>
    <property type="match status" value="1"/>
</dbReference>
<dbReference type="PATRIC" id="fig|797209.4.peg.2966"/>
<name>E7QW18_HALPU</name>
<dbReference type="EMBL" id="FRAN01000004">
    <property type="protein sequence ID" value="SHL00844.1"/>
    <property type="molecule type" value="Genomic_DNA"/>
</dbReference>
<gene>
    <name evidence="4" type="ORF">SAMN05444342_2722</name>
    <name evidence="3" type="ORF">ZOD2009_15031</name>
</gene>
<feature type="domain" description="UspA" evidence="2">
    <location>
        <begin position="1"/>
        <end position="139"/>
    </location>
</feature>
<dbReference type="AlphaFoldDB" id="E7QW18"/>
<dbReference type="InterPro" id="IPR006015">
    <property type="entry name" value="Universal_stress_UspA"/>
</dbReference>
<reference evidence="6" key="3">
    <citation type="submission" date="2016-11" db="EMBL/GenBank/DDBJ databases">
        <authorList>
            <person name="Varghese N."/>
            <person name="Submissions S."/>
        </authorList>
    </citation>
    <scope>NUCLEOTIDE SEQUENCE [LARGE SCALE GENOMIC DNA]</scope>
    <source>
        <strain evidence="6">DX253</strain>
    </source>
</reference>
<evidence type="ECO:0000313" key="4">
    <source>
        <dbReference type="EMBL" id="SHL00844.1"/>
    </source>
</evidence>
<dbReference type="PRINTS" id="PR01438">
    <property type="entry name" value="UNVRSLSTRESS"/>
</dbReference>
<accession>E7QW18</accession>
<keyword evidence="6" id="KW-1185">Reference proteome</keyword>
<evidence type="ECO:0000256" key="1">
    <source>
        <dbReference type="ARBA" id="ARBA00008791"/>
    </source>
</evidence>
<dbReference type="Gene3D" id="3.40.50.620">
    <property type="entry name" value="HUPs"/>
    <property type="match status" value="1"/>
</dbReference>